<dbReference type="SMART" id="SM00717">
    <property type="entry name" value="SANT"/>
    <property type="match status" value="2"/>
</dbReference>
<protein>
    <recommendedName>
        <fullName evidence="5">DnaJ homolog subfamily C member 2</fullName>
    </recommendedName>
</protein>
<dbReference type="Pfam" id="PF00249">
    <property type="entry name" value="Myb_DNA-binding"/>
    <property type="match status" value="1"/>
</dbReference>
<dbReference type="CDD" id="cd00167">
    <property type="entry name" value="SANT"/>
    <property type="match status" value="1"/>
</dbReference>
<feature type="compositionally biased region" description="Pro residues" evidence="1">
    <location>
        <begin position="557"/>
        <end position="567"/>
    </location>
</feature>
<sequence>MPRLLALPAPASDDDKVAVVLCGIDLRTRRLEPAGHAFHHVHERPVLEAKAGGRKRQAAAREASDDEAEAPAEASWRRKKKEGGEKRSALKLSPQLVGVDLYALLEINESASTEQIKKQYRKLALQHHPDKQSGAKGGEADASAGERRGLSEKDMHFVKIQEAYEVLSDQSKRRQYDSTLDFDDDVPDEADAAAGGFYETFVPVFRRNSRWSVRLPVPELGDEKTDINKVHKFYDFWYNFETWRDFSMHDEYNLEDAEFREERRWMDRQNQKVRKRYQEAERKRVFKLVETAERLDPRIRAEKEEREAKKREEKERRARAKQEEEEARRQQEEERKRREEEERAAREEKERLEREQRKQEKQASKALRQRLKKCVQSKCKLGSAEMEDVQEFCLAMEAGELEALCGRLEAAKGAPAAEALIRDEVSKWQRSRVEEKEQQERQRQEARRLEEQKASEAKGSAAAAAAGAPWTTEELGLLAKGLQKFPGGMGGRWGLITQLMQNSGFPRTEPEVVAKTKELSEGQSLKSMGSRLNTENSFQAPKAKAPAPAPAKAAPAKPAPPGDPPPNGGGGGGEPAPAAAAEWTPEQQKALETALQRHPASLDKNERWRLIAEDVPGKTKAQCVERFKFLRGQLAAGKK</sequence>
<feature type="compositionally biased region" description="Basic and acidic residues" evidence="1">
    <location>
        <begin position="348"/>
        <end position="363"/>
    </location>
</feature>
<feature type="region of interest" description="Disordered" evidence="1">
    <location>
        <begin position="429"/>
        <end position="469"/>
    </location>
</feature>
<dbReference type="InterPro" id="IPR018253">
    <property type="entry name" value="DnaJ_domain_CS"/>
</dbReference>
<dbReference type="PROSITE" id="PS50090">
    <property type="entry name" value="MYB_LIKE"/>
    <property type="match status" value="1"/>
</dbReference>
<dbReference type="AlphaFoldDB" id="A0A7S4VKN5"/>
<feature type="region of interest" description="Disordered" evidence="1">
    <location>
        <begin position="125"/>
        <end position="149"/>
    </location>
</feature>
<feature type="domain" description="J" evidence="2">
    <location>
        <begin position="100"/>
        <end position="180"/>
    </location>
</feature>
<dbReference type="SUPFAM" id="SSF46565">
    <property type="entry name" value="Chaperone J-domain"/>
    <property type="match status" value="1"/>
</dbReference>
<dbReference type="PROSITE" id="PS50076">
    <property type="entry name" value="DNAJ_2"/>
    <property type="match status" value="1"/>
</dbReference>
<dbReference type="Pfam" id="PF21884">
    <property type="entry name" value="ZUO1-like_ZHD"/>
    <property type="match status" value="1"/>
</dbReference>
<dbReference type="GO" id="GO:0005829">
    <property type="term" value="C:cytosol"/>
    <property type="evidence" value="ECO:0007669"/>
    <property type="project" value="TreeGrafter"/>
</dbReference>
<dbReference type="InterPro" id="IPR009057">
    <property type="entry name" value="Homeodomain-like_sf"/>
</dbReference>
<dbReference type="Gene3D" id="1.10.10.60">
    <property type="entry name" value="Homeodomain-like"/>
    <property type="match status" value="2"/>
</dbReference>
<evidence type="ECO:0000259" key="3">
    <source>
        <dbReference type="PROSITE" id="PS50090"/>
    </source>
</evidence>
<dbReference type="Pfam" id="PF00226">
    <property type="entry name" value="DnaJ"/>
    <property type="match status" value="1"/>
</dbReference>
<feature type="region of interest" description="Disordered" evidence="1">
    <location>
        <begin position="303"/>
        <end position="343"/>
    </location>
</feature>
<gene>
    <name evidence="4" type="ORF">AMON00008_LOCUS30425</name>
</gene>
<dbReference type="CDD" id="cd06257">
    <property type="entry name" value="DnaJ"/>
    <property type="match status" value="1"/>
</dbReference>
<feature type="region of interest" description="Disordered" evidence="1">
    <location>
        <begin position="48"/>
        <end position="88"/>
    </location>
</feature>
<dbReference type="InterPro" id="IPR001623">
    <property type="entry name" value="DnaJ_domain"/>
</dbReference>
<feature type="region of interest" description="Disordered" evidence="1">
    <location>
        <begin position="516"/>
        <end position="601"/>
    </location>
</feature>
<dbReference type="InterPro" id="IPR054076">
    <property type="entry name" value="ZUO1-like_ZHD"/>
</dbReference>
<organism evidence="4">
    <name type="scientific">Alexandrium monilatum</name>
    <dbReference type="NCBI Taxonomy" id="311494"/>
    <lineage>
        <taxon>Eukaryota</taxon>
        <taxon>Sar</taxon>
        <taxon>Alveolata</taxon>
        <taxon>Dinophyceae</taxon>
        <taxon>Gonyaulacales</taxon>
        <taxon>Pyrocystaceae</taxon>
        <taxon>Alexandrium</taxon>
    </lineage>
</organism>
<proteinExistence type="predicted"/>
<reference evidence="4" key="1">
    <citation type="submission" date="2021-01" db="EMBL/GenBank/DDBJ databases">
        <authorList>
            <person name="Corre E."/>
            <person name="Pelletier E."/>
            <person name="Niang G."/>
            <person name="Scheremetjew M."/>
            <person name="Finn R."/>
            <person name="Kale V."/>
            <person name="Holt S."/>
            <person name="Cochrane G."/>
            <person name="Meng A."/>
            <person name="Brown T."/>
            <person name="Cohen L."/>
        </authorList>
    </citation>
    <scope>NUCLEOTIDE SEQUENCE</scope>
    <source>
        <strain evidence="4">CCMP3105</strain>
    </source>
</reference>
<dbReference type="PROSITE" id="PS00636">
    <property type="entry name" value="DNAJ_1"/>
    <property type="match status" value="1"/>
</dbReference>
<feature type="compositionally biased region" description="Polar residues" evidence="1">
    <location>
        <begin position="521"/>
        <end position="539"/>
    </location>
</feature>
<dbReference type="GO" id="GO:0030544">
    <property type="term" value="F:Hsp70 protein binding"/>
    <property type="evidence" value="ECO:0007669"/>
    <property type="project" value="InterPro"/>
</dbReference>
<dbReference type="GO" id="GO:0043022">
    <property type="term" value="F:ribosome binding"/>
    <property type="evidence" value="ECO:0007669"/>
    <property type="project" value="InterPro"/>
</dbReference>
<dbReference type="InterPro" id="IPR044634">
    <property type="entry name" value="Zuotin/DnaJC2"/>
</dbReference>
<feature type="region of interest" description="Disordered" evidence="1">
    <location>
        <begin position="348"/>
        <end position="367"/>
    </location>
</feature>
<evidence type="ECO:0000259" key="2">
    <source>
        <dbReference type="PROSITE" id="PS50076"/>
    </source>
</evidence>
<dbReference type="SUPFAM" id="SSF46689">
    <property type="entry name" value="Homeodomain-like"/>
    <property type="match status" value="1"/>
</dbReference>
<dbReference type="InterPro" id="IPR036869">
    <property type="entry name" value="J_dom_sf"/>
</dbReference>
<dbReference type="InterPro" id="IPR001005">
    <property type="entry name" value="SANT/Myb"/>
</dbReference>
<dbReference type="PANTHER" id="PTHR43999:SF1">
    <property type="entry name" value="DNAJ HOMOLOG SUBFAMILY C MEMBER 2"/>
    <property type="match status" value="1"/>
</dbReference>
<evidence type="ECO:0000256" key="1">
    <source>
        <dbReference type="SAM" id="MobiDB-lite"/>
    </source>
</evidence>
<dbReference type="GO" id="GO:0051083">
    <property type="term" value="P:'de novo' cotranslational protein folding"/>
    <property type="evidence" value="ECO:0007669"/>
    <property type="project" value="InterPro"/>
</dbReference>
<feature type="compositionally biased region" description="Low complexity" evidence="1">
    <location>
        <begin position="457"/>
        <end position="468"/>
    </location>
</feature>
<feature type="compositionally biased region" description="Low complexity" evidence="1">
    <location>
        <begin position="540"/>
        <end position="556"/>
    </location>
</feature>
<dbReference type="GO" id="GO:0006450">
    <property type="term" value="P:regulation of translational fidelity"/>
    <property type="evidence" value="ECO:0007669"/>
    <property type="project" value="InterPro"/>
</dbReference>
<accession>A0A7S4VKN5</accession>
<evidence type="ECO:0008006" key="5">
    <source>
        <dbReference type="Google" id="ProtNLM"/>
    </source>
</evidence>
<dbReference type="Pfam" id="PF23082">
    <property type="entry name" value="Myb_DNA-binding_2"/>
    <property type="match status" value="1"/>
</dbReference>
<name>A0A7S4VKN5_9DINO</name>
<dbReference type="EMBL" id="HBNR01043724">
    <property type="protein sequence ID" value="CAE4603943.1"/>
    <property type="molecule type" value="Transcribed_RNA"/>
</dbReference>
<evidence type="ECO:0000313" key="4">
    <source>
        <dbReference type="EMBL" id="CAE4603943.1"/>
    </source>
</evidence>
<dbReference type="Gene3D" id="1.10.287.110">
    <property type="entry name" value="DnaJ domain"/>
    <property type="match status" value="1"/>
</dbReference>
<dbReference type="SMART" id="SM00271">
    <property type="entry name" value="DnaJ"/>
    <property type="match status" value="1"/>
</dbReference>
<feature type="compositionally biased region" description="Basic and acidic residues" evidence="1">
    <location>
        <begin position="429"/>
        <end position="456"/>
    </location>
</feature>
<feature type="domain" description="Myb-like" evidence="3">
    <location>
        <begin position="583"/>
        <end position="631"/>
    </location>
</feature>
<dbReference type="PANTHER" id="PTHR43999">
    <property type="entry name" value="DNAJ HOMOLOG SUBFAMILY C MEMBER 2"/>
    <property type="match status" value="1"/>
</dbReference>
<dbReference type="PRINTS" id="PR00625">
    <property type="entry name" value="JDOMAIN"/>
</dbReference>